<feature type="domain" description="Alcohol dehydrogenase iron-type/glycerol dehydrogenase GldA" evidence="3">
    <location>
        <begin position="12"/>
        <end position="182"/>
    </location>
</feature>
<evidence type="ECO:0000256" key="1">
    <source>
        <dbReference type="ARBA" id="ARBA00007358"/>
    </source>
</evidence>
<dbReference type="PANTHER" id="PTHR11496:SF102">
    <property type="entry name" value="ALCOHOL DEHYDROGENASE 4"/>
    <property type="match status" value="1"/>
</dbReference>
<evidence type="ECO:0000313" key="6">
    <source>
        <dbReference type="Proteomes" id="UP000190961"/>
    </source>
</evidence>
<dbReference type="FunFam" id="3.40.50.1970:FF:000003">
    <property type="entry name" value="Alcohol dehydrogenase, iron-containing"/>
    <property type="match status" value="1"/>
</dbReference>
<dbReference type="STRING" id="688867.SAMN05660236_2769"/>
<reference evidence="5 6" key="1">
    <citation type="submission" date="2017-02" db="EMBL/GenBank/DDBJ databases">
        <authorList>
            <person name="Peterson S.W."/>
        </authorList>
    </citation>
    <scope>NUCLEOTIDE SEQUENCE [LARGE SCALE GENOMIC DNA]</scope>
    <source>
        <strain evidence="5 6">DSM 25262</strain>
    </source>
</reference>
<protein>
    <submittedName>
        <fullName evidence="5">Alcohol dehydrogenase</fullName>
    </submittedName>
</protein>
<evidence type="ECO:0000259" key="4">
    <source>
        <dbReference type="Pfam" id="PF25137"/>
    </source>
</evidence>
<proteinExistence type="inferred from homology"/>
<dbReference type="Pfam" id="PF25137">
    <property type="entry name" value="ADH_Fe_C"/>
    <property type="match status" value="1"/>
</dbReference>
<gene>
    <name evidence="5" type="ORF">SAMN05660236_2769</name>
</gene>
<comment type="similarity">
    <text evidence="1">Belongs to the iron-containing alcohol dehydrogenase family.</text>
</comment>
<dbReference type="Pfam" id="PF00465">
    <property type="entry name" value="Fe-ADH"/>
    <property type="match status" value="1"/>
</dbReference>
<keyword evidence="2" id="KW-0560">Oxidoreductase</keyword>
<sequence>MITAFNFATTPQLHFGVGKISVLPSSIKAFGSRVLLVTGAHSFTSSPYSRSLLDQVQSLAIAVEQYIIEKEPTPAMIDSAVQKFSMFSPDVIVAIGGGSVLDAGKAIAAMLPLNESVKDYLEGVGTKSAHPGIKIPFIAVPTTAGTGSEATKNAVLSETGENGYKKSLRHNNFVPNVAIVDPSLTLSCSPAITAASGMDAFTQLLESYLSTTANPLTDALAYRGLQHIANSLLVAYNEGSDILARADMALASYISGVTLANAGLGLVHGFASSIGGYFEIPHGTICSSLMFAANKITVRKLRVGNNGNEALLKYAAIGKVFSKAEGKSDDYYTDALLELIETWAHEMSIPSLSKSGVDPAYFEKIVKATDNKNNPVALDRGEMFEVLEMAS</sequence>
<dbReference type="CDD" id="cd08183">
    <property type="entry name" value="Fe-ADH-like"/>
    <property type="match status" value="1"/>
</dbReference>
<dbReference type="GO" id="GO:0046872">
    <property type="term" value="F:metal ion binding"/>
    <property type="evidence" value="ECO:0007669"/>
    <property type="project" value="InterPro"/>
</dbReference>
<organism evidence="5 6">
    <name type="scientific">Ohtaekwangia koreensis</name>
    <dbReference type="NCBI Taxonomy" id="688867"/>
    <lineage>
        <taxon>Bacteria</taxon>
        <taxon>Pseudomonadati</taxon>
        <taxon>Bacteroidota</taxon>
        <taxon>Cytophagia</taxon>
        <taxon>Cytophagales</taxon>
        <taxon>Fulvivirgaceae</taxon>
        <taxon>Ohtaekwangia</taxon>
    </lineage>
</organism>
<dbReference type="OrthoDB" id="9801156at2"/>
<dbReference type="RefSeq" id="WP_079687346.1">
    <property type="nucleotide sequence ID" value="NZ_FUZU01000002.1"/>
</dbReference>
<name>A0A1T5L8Z8_9BACT</name>
<evidence type="ECO:0000313" key="5">
    <source>
        <dbReference type="EMBL" id="SKC72423.1"/>
    </source>
</evidence>
<dbReference type="InterPro" id="IPR001670">
    <property type="entry name" value="ADH_Fe/GldA"/>
</dbReference>
<dbReference type="Proteomes" id="UP000190961">
    <property type="component" value="Unassembled WGS sequence"/>
</dbReference>
<dbReference type="InterPro" id="IPR039697">
    <property type="entry name" value="Alcohol_dehydrogenase_Fe"/>
</dbReference>
<evidence type="ECO:0000256" key="2">
    <source>
        <dbReference type="ARBA" id="ARBA00023002"/>
    </source>
</evidence>
<dbReference type="SUPFAM" id="SSF56796">
    <property type="entry name" value="Dehydroquinate synthase-like"/>
    <property type="match status" value="1"/>
</dbReference>
<dbReference type="InterPro" id="IPR056798">
    <property type="entry name" value="ADH_Fe_C"/>
</dbReference>
<keyword evidence="6" id="KW-1185">Reference proteome</keyword>
<dbReference type="AlphaFoldDB" id="A0A1T5L8Z8"/>
<dbReference type="PANTHER" id="PTHR11496">
    <property type="entry name" value="ALCOHOL DEHYDROGENASE"/>
    <property type="match status" value="1"/>
</dbReference>
<evidence type="ECO:0000259" key="3">
    <source>
        <dbReference type="Pfam" id="PF00465"/>
    </source>
</evidence>
<dbReference type="GO" id="GO:0004022">
    <property type="term" value="F:alcohol dehydrogenase (NAD+) activity"/>
    <property type="evidence" value="ECO:0007669"/>
    <property type="project" value="TreeGrafter"/>
</dbReference>
<dbReference type="Gene3D" id="1.20.1090.10">
    <property type="entry name" value="Dehydroquinate synthase-like - alpha domain"/>
    <property type="match status" value="1"/>
</dbReference>
<accession>A0A1T5L8Z8</accession>
<dbReference type="EMBL" id="FUZU01000002">
    <property type="protein sequence ID" value="SKC72423.1"/>
    <property type="molecule type" value="Genomic_DNA"/>
</dbReference>
<dbReference type="Gene3D" id="3.40.50.1970">
    <property type="match status" value="1"/>
</dbReference>
<feature type="domain" description="Fe-containing alcohol dehydrogenase-like C-terminal" evidence="4">
    <location>
        <begin position="193"/>
        <end position="389"/>
    </location>
</feature>